<keyword evidence="1" id="KW-0732">Signal</keyword>
<protein>
    <submittedName>
        <fullName evidence="2">Uncharacterized protein</fullName>
    </submittedName>
</protein>
<evidence type="ECO:0000256" key="1">
    <source>
        <dbReference type="SAM" id="SignalP"/>
    </source>
</evidence>
<proteinExistence type="predicted"/>
<evidence type="ECO:0000313" key="2">
    <source>
        <dbReference type="EMBL" id="CAL8118358.1"/>
    </source>
</evidence>
<comment type="caution">
    <text evidence="2">The sequence shown here is derived from an EMBL/GenBank/DDBJ whole genome shotgun (WGS) entry which is preliminary data.</text>
</comment>
<organism evidence="2 3">
    <name type="scientific">Orchesella dallaii</name>
    <dbReference type="NCBI Taxonomy" id="48710"/>
    <lineage>
        <taxon>Eukaryota</taxon>
        <taxon>Metazoa</taxon>
        <taxon>Ecdysozoa</taxon>
        <taxon>Arthropoda</taxon>
        <taxon>Hexapoda</taxon>
        <taxon>Collembola</taxon>
        <taxon>Entomobryomorpha</taxon>
        <taxon>Entomobryoidea</taxon>
        <taxon>Orchesellidae</taxon>
        <taxon>Orchesellinae</taxon>
        <taxon>Orchesella</taxon>
    </lineage>
</organism>
<feature type="chain" id="PRO_5046929025" evidence="1">
    <location>
        <begin position="21"/>
        <end position="90"/>
    </location>
</feature>
<reference evidence="2 3" key="1">
    <citation type="submission" date="2024-08" db="EMBL/GenBank/DDBJ databases">
        <authorList>
            <person name="Cucini C."/>
            <person name="Frati F."/>
        </authorList>
    </citation>
    <scope>NUCLEOTIDE SEQUENCE [LARGE SCALE GENOMIC DNA]</scope>
</reference>
<feature type="signal peptide" evidence="1">
    <location>
        <begin position="1"/>
        <end position="20"/>
    </location>
</feature>
<keyword evidence="3" id="KW-1185">Reference proteome</keyword>
<accession>A0ABP1R3G0</accession>
<gene>
    <name evidence="2" type="ORF">ODALV1_LOCUS18099</name>
</gene>
<evidence type="ECO:0000313" key="3">
    <source>
        <dbReference type="Proteomes" id="UP001642540"/>
    </source>
</evidence>
<name>A0ABP1R3G0_9HEXA</name>
<dbReference type="EMBL" id="CAXLJM020000057">
    <property type="protein sequence ID" value="CAL8118358.1"/>
    <property type="molecule type" value="Genomic_DNA"/>
</dbReference>
<sequence length="90" mass="10430">MGNCLLASLVLMFLLQLVTSRSSQPRYYTSIDNDGVERVVELIPSSVTVRPRPRQKIRSDFAKQYWISGNFFNRENFKGDDDNLNFILLN</sequence>
<dbReference type="Proteomes" id="UP001642540">
    <property type="component" value="Unassembled WGS sequence"/>
</dbReference>